<evidence type="ECO:0000256" key="1">
    <source>
        <dbReference type="SAM" id="SignalP"/>
    </source>
</evidence>
<feature type="chain" id="PRO_5045051255" description="Esterase" evidence="1">
    <location>
        <begin position="18"/>
        <end position="493"/>
    </location>
</feature>
<reference evidence="2" key="1">
    <citation type="submission" date="2022-01" db="EMBL/GenBank/DDBJ databases">
        <authorList>
            <person name="Jo J.-H."/>
            <person name="Im W.-T."/>
        </authorList>
    </citation>
    <scope>NUCLEOTIDE SEQUENCE</scope>
    <source>
        <strain evidence="2">NA20</strain>
    </source>
</reference>
<dbReference type="Pfam" id="PF00756">
    <property type="entry name" value="Esterase"/>
    <property type="match status" value="1"/>
</dbReference>
<protein>
    <recommendedName>
        <fullName evidence="4">Esterase</fullName>
    </recommendedName>
</protein>
<gene>
    <name evidence="2" type="ORF">LZZ85_16685</name>
</gene>
<evidence type="ECO:0000313" key="3">
    <source>
        <dbReference type="Proteomes" id="UP001165367"/>
    </source>
</evidence>
<dbReference type="PANTHER" id="PTHR48098">
    <property type="entry name" value="ENTEROCHELIN ESTERASE-RELATED"/>
    <property type="match status" value="1"/>
</dbReference>
<dbReference type="InterPro" id="IPR029058">
    <property type="entry name" value="AB_hydrolase_fold"/>
</dbReference>
<organism evidence="2 3">
    <name type="scientific">Terrimonas ginsenosidimutans</name>
    <dbReference type="NCBI Taxonomy" id="2908004"/>
    <lineage>
        <taxon>Bacteria</taxon>
        <taxon>Pseudomonadati</taxon>
        <taxon>Bacteroidota</taxon>
        <taxon>Chitinophagia</taxon>
        <taxon>Chitinophagales</taxon>
        <taxon>Chitinophagaceae</taxon>
        <taxon>Terrimonas</taxon>
    </lineage>
</organism>
<feature type="signal peptide" evidence="1">
    <location>
        <begin position="1"/>
        <end position="17"/>
    </location>
</feature>
<dbReference type="EMBL" id="JAKLTR010000011">
    <property type="protein sequence ID" value="MCG2615935.1"/>
    <property type="molecule type" value="Genomic_DNA"/>
</dbReference>
<name>A0ABS9KUC9_9BACT</name>
<dbReference type="Proteomes" id="UP001165367">
    <property type="component" value="Unassembled WGS sequence"/>
</dbReference>
<dbReference type="Gene3D" id="3.40.50.1820">
    <property type="entry name" value="alpha/beta hydrolase"/>
    <property type="match status" value="1"/>
</dbReference>
<keyword evidence="3" id="KW-1185">Reference proteome</keyword>
<dbReference type="SUPFAM" id="SSF53474">
    <property type="entry name" value="alpha/beta-Hydrolases"/>
    <property type="match status" value="1"/>
</dbReference>
<evidence type="ECO:0008006" key="4">
    <source>
        <dbReference type="Google" id="ProtNLM"/>
    </source>
</evidence>
<dbReference type="InterPro" id="IPR050583">
    <property type="entry name" value="Mycobacterial_A85_antigen"/>
</dbReference>
<evidence type="ECO:0000313" key="2">
    <source>
        <dbReference type="EMBL" id="MCG2615935.1"/>
    </source>
</evidence>
<comment type="caution">
    <text evidence="2">The sequence shown here is derived from an EMBL/GenBank/DDBJ whole genome shotgun (WGS) entry which is preliminary data.</text>
</comment>
<keyword evidence="1" id="KW-0732">Signal</keyword>
<accession>A0ABS9KUC9</accession>
<proteinExistence type="predicted"/>
<dbReference type="InterPro" id="IPR000801">
    <property type="entry name" value="Esterase-like"/>
</dbReference>
<sequence>MKMIVSLLLLMTLNASAQQPTSGKGRVYDLSVALDSSLKGPYTGVLRLYTQKDTTRGFGGEHSLDEPAFSINVKDWKYGERKFFDHTARAQYLKMTDVKPGYYKMIAILDTNTFERGNGAPGNLYTRKEMILQVSDISVKGSLVLSNIFQERPFPVSDSTKEVVLLSRKLSAFRKRDIYLKAGIFLPPSYFTDTRREFPVVYIIPGWGGTHHQAAVARIRKLYGAGVGAEKIFVFLNPENQTPYGLHAYVDSRVNGPWGTALTEELMPYIQSTFRVSRDPRLTFIQGQSSGGYGALWLALHFPEKIGGAWITAPDPIDFSNFTGIDIYQDKNAFIDQNGKDRGINLTEGKFLSTIREGRIKETFDGDGGQQQSFEAEFGLLDKHGRPARLYDDNGKIDSRVAASWKPYDLSLYVQEHAGKLKKEMIGPVRIYAGSADNFLLNHAVEAFDRKINKFGLPIHTRVIDGGTHFNLRSEALIKEIDQEMQALIDRTK</sequence>
<dbReference type="RefSeq" id="WP_237874473.1">
    <property type="nucleotide sequence ID" value="NZ_JAKLTR010000011.1"/>
</dbReference>
<dbReference type="PANTHER" id="PTHR48098:SF3">
    <property type="entry name" value="IRON(III) ENTEROBACTIN ESTERASE"/>
    <property type="match status" value="1"/>
</dbReference>